<proteinExistence type="predicted"/>
<keyword evidence="2" id="KW-1185">Reference proteome</keyword>
<sequence>MSCKESSLVCYDIIERKFHRITKSWKAGIKVTMEKLFQKQRQLDTYIEEKRNVTAEEVLEEKLLAFIVETGELANEVRCFKFWSSKGPSDKAVILEEYVDGLHFLLSIGNTLSEKPEFVQSENTTEEGTEKEKTKAFLELTNLTSALYNEKTGNAYQETFRAYISLAGLLGYTWEDVLEAYESKNQENYSRQDNNY</sequence>
<reference evidence="1 2" key="1">
    <citation type="submission" date="2018-03" db="EMBL/GenBank/DDBJ databases">
        <title>Alkalicoccus saliphilus sp. nov., isolated from a mineral pool.</title>
        <authorList>
            <person name="Zhao B."/>
        </authorList>
    </citation>
    <scope>NUCLEOTIDE SEQUENCE [LARGE SCALE GENOMIC DNA]</scope>
    <source>
        <strain evidence="1 2">6AG</strain>
    </source>
</reference>
<dbReference type="Gene3D" id="1.10.4010.10">
    <property type="entry name" value="Type II deoxyuridine triphosphatase"/>
    <property type="match status" value="1"/>
</dbReference>
<dbReference type="AlphaFoldDB" id="A0A2T4U908"/>
<dbReference type="InterPro" id="IPR016947">
    <property type="entry name" value="UCP030140"/>
</dbReference>
<name>A0A2T4U908_9BACI</name>
<dbReference type="Pfam" id="PF08761">
    <property type="entry name" value="dUTPase_2"/>
    <property type="match status" value="1"/>
</dbReference>
<dbReference type="Proteomes" id="UP000240509">
    <property type="component" value="Unassembled WGS sequence"/>
</dbReference>
<gene>
    <name evidence="1" type="ORF">C6Y45_04375</name>
</gene>
<dbReference type="EMBL" id="PZJJ01000004">
    <property type="protein sequence ID" value="PTL39886.1"/>
    <property type="molecule type" value="Genomic_DNA"/>
</dbReference>
<comment type="caution">
    <text evidence="1">The sequence shown here is derived from an EMBL/GenBank/DDBJ whole genome shotgun (WGS) entry which is preliminary data.</text>
</comment>
<dbReference type="PIRSF" id="PIRSF030140">
    <property type="entry name" value="UCP030140"/>
    <property type="match status" value="1"/>
</dbReference>
<evidence type="ECO:0000313" key="1">
    <source>
        <dbReference type="EMBL" id="PTL39886.1"/>
    </source>
</evidence>
<dbReference type="SUPFAM" id="SSF101386">
    <property type="entry name" value="all-alpha NTP pyrophosphatases"/>
    <property type="match status" value="1"/>
</dbReference>
<organism evidence="1 2">
    <name type="scientific">Alkalicoccus saliphilus</name>
    <dbReference type="NCBI Taxonomy" id="200989"/>
    <lineage>
        <taxon>Bacteria</taxon>
        <taxon>Bacillati</taxon>
        <taxon>Bacillota</taxon>
        <taxon>Bacilli</taxon>
        <taxon>Bacillales</taxon>
        <taxon>Bacillaceae</taxon>
        <taxon>Alkalicoccus</taxon>
    </lineage>
</organism>
<accession>A0A2T4U908</accession>
<evidence type="ECO:0000313" key="2">
    <source>
        <dbReference type="Proteomes" id="UP000240509"/>
    </source>
</evidence>
<protein>
    <submittedName>
        <fullName evidence="1">dUTPase</fullName>
    </submittedName>
</protein>
<dbReference type="CDD" id="cd11527">
    <property type="entry name" value="NTP-PPase_dUTPase"/>
    <property type="match status" value="1"/>
</dbReference>
<dbReference type="InterPro" id="IPR014871">
    <property type="entry name" value="dUTPase/dCTP_pyrophosphatase"/>
</dbReference>